<sequence>MLIFYVRIKVTQWRQVTKTKSNMQKLNQSTVQLIASAQVISSIFTIIKELVENSLDAGALKIDVKLVEYGLAKIEVSDNGRGIPKEDIKFICLPHYTSKLTKIDDLLSLTTYGFRGEALHSLNSLASISVTTKAKDDTVASTYSFLEDGRIDEENIKPSAGMDGTTVVKEDLKHAELLLMSYSIVYPHIRFFLVNNSVNVFSKTSFKDKKDVLRHIWGSNCLNIMQYTRINESERKINVEAFLPTFSTTLEESLSPEKSFIIINNRPVVMQDIDKLIKDKIRSLGITQKICYCIIIDVSSDQLDVNVEPNKSKILFHKEKHVFNILTDILRKVYPIEEESSHQTAKEAEISINGSKEVRENLFGMKTHFHNQLQRNVASNAQANTPSKSVNRSQNFNSSSKHNASQNSIFENNWRRGNIRTNSNVLEPVQMLGPSANKRSLSPLKDNNVGKKKCLSTAGHNLSRSLPKFNSTNQQSMSAYMMYARDIRKQVIDENSSSNFMQINRIINNKWKELDDEQRDKYEERFSGTKTRKLKIQTPRSVDYDKSVKNLRTRQKKNIRVVKIHFDFEKVKKTQAAFTPESYHVIGKLRDGLWLLNYQSCIGTWNQCRGKEMELYNNLLENHQLSSKSLDLPLPLTEGLVGGQEQWLKLLSLQDKQDIGIYYCVTDPRIVRNGISIRKWQDSITNRIHAEITHVTDTISFYGVNDLKEILNTIIADDDISLAKCRPLQLVNYFKGEAVRIARQIPVEVNRSQVENSIKHAMKHSTVLTEFQCFHGFQIFLPFYDLGVGELNLDDDEFNV</sequence>
<dbReference type="PANTHER" id="PTHR10073">
    <property type="entry name" value="DNA MISMATCH REPAIR PROTEIN MLH, PMS, MUTL"/>
    <property type="match status" value="1"/>
</dbReference>
<feature type="DNA-binding region" description="HMG box" evidence="3">
    <location>
        <begin position="473"/>
        <end position="545"/>
    </location>
</feature>
<dbReference type="Pfam" id="PF13589">
    <property type="entry name" value="HATPase_c_3"/>
    <property type="match status" value="1"/>
</dbReference>
<dbReference type="OMA" id="HRCEDPE"/>
<dbReference type="Gene3D" id="3.30.230.10">
    <property type="match status" value="1"/>
</dbReference>
<dbReference type="GO" id="GO:0005524">
    <property type="term" value="F:ATP binding"/>
    <property type="evidence" value="ECO:0007669"/>
    <property type="project" value="InterPro"/>
</dbReference>
<feature type="domain" description="HMG box" evidence="5">
    <location>
        <begin position="473"/>
        <end position="545"/>
    </location>
</feature>
<dbReference type="AlphaFoldDB" id="T1JJS1"/>
<accession>T1JJS1</accession>
<dbReference type="GO" id="GO:0032389">
    <property type="term" value="C:MutLalpha complex"/>
    <property type="evidence" value="ECO:0007669"/>
    <property type="project" value="TreeGrafter"/>
</dbReference>
<dbReference type="PROSITE" id="PS50118">
    <property type="entry name" value="HMG_BOX_2"/>
    <property type="match status" value="1"/>
</dbReference>
<feature type="region of interest" description="Disordered" evidence="4">
    <location>
        <begin position="434"/>
        <end position="453"/>
    </location>
</feature>
<dbReference type="PANTHER" id="PTHR10073:SF54">
    <property type="entry name" value="PMS1 PROTEIN HOMOLOG 1"/>
    <property type="match status" value="1"/>
</dbReference>
<keyword evidence="2" id="KW-0227">DNA damage</keyword>
<dbReference type="GO" id="GO:0140664">
    <property type="term" value="F:ATP-dependent DNA damage sensor activity"/>
    <property type="evidence" value="ECO:0007669"/>
    <property type="project" value="InterPro"/>
</dbReference>
<dbReference type="GO" id="GO:0006298">
    <property type="term" value="P:mismatch repair"/>
    <property type="evidence" value="ECO:0007669"/>
    <property type="project" value="InterPro"/>
</dbReference>
<dbReference type="SUPFAM" id="SSF54211">
    <property type="entry name" value="Ribosomal protein S5 domain 2-like"/>
    <property type="match status" value="1"/>
</dbReference>
<dbReference type="InterPro" id="IPR014762">
    <property type="entry name" value="DNA_mismatch_repair_CS"/>
</dbReference>
<dbReference type="SUPFAM" id="SSF47095">
    <property type="entry name" value="HMG-box"/>
    <property type="match status" value="1"/>
</dbReference>
<keyword evidence="3" id="KW-0539">Nucleus</keyword>
<feature type="compositionally biased region" description="Polar residues" evidence="4">
    <location>
        <begin position="380"/>
        <end position="411"/>
    </location>
</feature>
<comment type="similarity">
    <text evidence="1">Belongs to the DNA mismatch repair MutL/HexB family.</text>
</comment>
<dbReference type="InterPro" id="IPR036910">
    <property type="entry name" value="HMG_box_dom_sf"/>
</dbReference>
<feature type="region of interest" description="Disordered" evidence="4">
    <location>
        <begin position="380"/>
        <end position="414"/>
    </location>
</feature>
<name>T1JJS1_STRMM</name>
<dbReference type="InterPro" id="IPR009071">
    <property type="entry name" value="HMG_box_dom"/>
</dbReference>
<dbReference type="InterPro" id="IPR020568">
    <property type="entry name" value="Ribosomal_Su5_D2-typ_SF"/>
</dbReference>
<dbReference type="InterPro" id="IPR013507">
    <property type="entry name" value="DNA_mismatch_S5_2-like"/>
</dbReference>
<reference evidence="6" key="2">
    <citation type="submission" date="2015-02" db="UniProtKB">
        <authorList>
            <consortium name="EnsemblMetazoa"/>
        </authorList>
    </citation>
    <scope>IDENTIFICATION</scope>
</reference>
<dbReference type="STRING" id="126957.T1JJS1"/>
<reference evidence="7" key="1">
    <citation type="submission" date="2011-05" db="EMBL/GenBank/DDBJ databases">
        <authorList>
            <person name="Richards S.R."/>
            <person name="Qu J."/>
            <person name="Jiang H."/>
            <person name="Jhangiani S.N."/>
            <person name="Agravi P."/>
            <person name="Goodspeed R."/>
            <person name="Gross S."/>
            <person name="Mandapat C."/>
            <person name="Jackson L."/>
            <person name="Mathew T."/>
            <person name="Pu L."/>
            <person name="Thornton R."/>
            <person name="Saada N."/>
            <person name="Wilczek-Boney K.B."/>
            <person name="Lee S."/>
            <person name="Kovar C."/>
            <person name="Wu Y."/>
            <person name="Scherer S.E."/>
            <person name="Worley K.C."/>
            <person name="Muzny D.M."/>
            <person name="Gibbs R."/>
        </authorList>
    </citation>
    <scope>NUCLEOTIDE SEQUENCE</scope>
    <source>
        <strain evidence="7">Brora</strain>
    </source>
</reference>
<evidence type="ECO:0000256" key="1">
    <source>
        <dbReference type="ARBA" id="ARBA00006082"/>
    </source>
</evidence>
<dbReference type="PhylomeDB" id="T1JJS1"/>
<dbReference type="GO" id="GO:0016887">
    <property type="term" value="F:ATP hydrolysis activity"/>
    <property type="evidence" value="ECO:0007669"/>
    <property type="project" value="InterPro"/>
</dbReference>
<evidence type="ECO:0000313" key="7">
    <source>
        <dbReference type="Proteomes" id="UP000014500"/>
    </source>
</evidence>
<dbReference type="Pfam" id="PF00505">
    <property type="entry name" value="HMG_box"/>
    <property type="match status" value="1"/>
</dbReference>
<evidence type="ECO:0000259" key="5">
    <source>
        <dbReference type="PROSITE" id="PS50118"/>
    </source>
</evidence>
<dbReference type="Pfam" id="PF01119">
    <property type="entry name" value="DNA_mis_repair"/>
    <property type="match status" value="1"/>
</dbReference>
<dbReference type="InterPro" id="IPR014721">
    <property type="entry name" value="Ribsml_uS5_D2-typ_fold_subgr"/>
</dbReference>
<protein>
    <recommendedName>
        <fullName evidence="5">HMG box domain-containing protein</fullName>
    </recommendedName>
</protein>
<dbReference type="InterPro" id="IPR002099">
    <property type="entry name" value="MutL/Mlh/PMS"/>
</dbReference>
<dbReference type="Proteomes" id="UP000014500">
    <property type="component" value="Unassembled WGS sequence"/>
</dbReference>
<dbReference type="SUPFAM" id="SSF55874">
    <property type="entry name" value="ATPase domain of HSP90 chaperone/DNA topoisomerase II/histidine kinase"/>
    <property type="match status" value="1"/>
</dbReference>
<dbReference type="EMBL" id="JH432007">
    <property type="status" value="NOT_ANNOTATED_CDS"/>
    <property type="molecule type" value="Genomic_DNA"/>
</dbReference>
<dbReference type="SMART" id="SM01340">
    <property type="entry name" value="DNA_mis_repair"/>
    <property type="match status" value="1"/>
</dbReference>
<dbReference type="Gene3D" id="1.10.30.10">
    <property type="entry name" value="High mobility group box domain"/>
    <property type="match status" value="1"/>
</dbReference>
<evidence type="ECO:0000313" key="6">
    <source>
        <dbReference type="EnsemblMetazoa" id="SMAR014101-PA"/>
    </source>
</evidence>
<dbReference type="eggNOG" id="KOG1978">
    <property type="taxonomic scope" value="Eukaryota"/>
</dbReference>
<evidence type="ECO:0000256" key="4">
    <source>
        <dbReference type="SAM" id="MobiDB-lite"/>
    </source>
</evidence>
<evidence type="ECO:0000256" key="3">
    <source>
        <dbReference type="PROSITE-ProRule" id="PRU00267"/>
    </source>
</evidence>
<dbReference type="PROSITE" id="PS00058">
    <property type="entry name" value="DNA_MISMATCH_REPAIR_1"/>
    <property type="match status" value="1"/>
</dbReference>
<proteinExistence type="inferred from homology"/>
<dbReference type="HOGENOM" id="CLU_015755_0_0_1"/>
<keyword evidence="3" id="KW-0238">DNA-binding</keyword>
<dbReference type="NCBIfam" id="TIGR00585">
    <property type="entry name" value="mutl"/>
    <property type="match status" value="1"/>
</dbReference>
<dbReference type="InterPro" id="IPR038973">
    <property type="entry name" value="MutL/Mlh/Pms-like"/>
</dbReference>
<dbReference type="InterPro" id="IPR036890">
    <property type="entry name" value="HATPase_C_sf"/>
</dbReference>
<keyword evidence="7" id="KW-1185">Reference proteome</keyword>
<dbReference type="Gene3D" id="3.30.565.10">
    <property type="entry name" value="Histidine kinase-like ATPase, C-terminal domain"/>
    <property type="match status" value="1"/>
</dbReference>
<dbReference type="GO" id="GO:0030983">
    <property type="term" value="F:mismatched DNA binding"/>
    <property type="evidence" value="ECO:0007669"/>
    <property type="project" value="InterPro"/>
</dbReference>
<dbReference type="SMART" id="SM00398">
    <property type="entry name" value="HMG"/>
    <property type="match status" value="1"/>
</dbReference>
<dbReference type="EnsemblMetazoa" id="SMAR014101-RA">
    <property type="protein sequence ID" value="SMAR014101-PA"/>
    <property type="gene ID" value="SMAR014101"/>
</dbReference>
<organism evidence="6 7">
    <name type="scientific">Strigamia maritima</name>
    <name type="common">European centipede</name>
    <name type="synonym">Geophilus maritimus</name>
    <dbReference type="NCBI Taxonomy" id="126957"/>
    <lineage>
        <taxon>Eukaryota</taxon>
        <taxon>Metazoa</taxon>
        <taxon>Ecdysozoa</taxon>
        <taxon>Arthropoda</taxon>
        <taxon>Myriapoda</taxon>
        <taxon>Chilopoda</taxon>
        <taxon>Pleurostigmophora</taxon>
        <taxon>Geophilomorpha</taxon>
        <taxon>Linotaeniidae</taxon>
        <taxon>Strigamia</taxon>
    </lineage>
</organism>
<evidence type="ECO:0000256" key="2">
    <source>
        <dbReference type="ARBA" id="ARBA00022763"/>
    </source>
</evidence>